<dbReference type="InterPro" id="IPR025857">
    <property type="entry name" value="MacB_PCD"/>
</dbReference>
<feature type="transmembrane region" description="Helical" evidence="6">
    <location>
        <begin position="377"/>
        <end position="399"/>
    </location>
</feature>
<reference evidence="9 10" key="1">
    <citation type="submission" date="2018-04" db="EMBL/GenBank/DDBJ databases">
        <title>Adhaeribacter sp. HMF7616 genome sequencing and assembly.</title>
        <authorList>
            <person name="Kang H."/>
            <person name="Kang J."/>
            <person name="Cha I."/>
            <person name="Kim H."/>
            <person name="Joh K."/>
        </authorList>
    </citation>
    <scope>NUCLEOTIDE SEQUENCE [LARGE SCALE GENOMIC DNA]</scope>
    <source>
        <strain evidence="9 10">HMF7616</strain>
    </source>
</reference>
<dbReference type="Proteomes" id="UP000253919">
    <property type="component" value="Unassembled WGS sequence"/>
</dbReference>
<dbReference type="AlphaFoldDB" id="A0A369QWG6"/>
<evidence type="ECO:0000256" key="1">
    <source>
        <dbReference type="ARBA" id="ARBA00004651"/>
    </source>
</evidence>
<dbReference type="GO" id="GO:0022857">
    <property type="term" value="F:transmembrane transporter activity"/>
    <property type="evidence" value="ECO:0007669"/>
    <property type="project" value="TreeGrafter"/>
</dbReference>
<keyword evidence="10" id="KW-1185">Reference proteome</keyword>
<dbReference type="RefSeq" id="WP_115375346.1">
    <property type="nucleotide sequence ID" value="NZ_QASA01000001.1"/>
</dbReference>
<proteinExistence type="predicted"/>
<protein>
    <submittedName>
        <fullName evidence="9">Macrolide export ATP-binding/permease protein MacB</fullName>
    </submittedName>
</protein>
<evidence type="ECO:0000256" key="5">
    <source>
        <dbReference type="ARBA" id="ARBA00023136"/>
    </source>
</evidence>
<feature type="transmembrane region" description="Helical" evidence="6">
    <location>
        <begin position="21"/>
        <end position="41"/>
    </location>
</feature>
<feature type="domain" description="MacB-like periplasmic core" evidence="8">
    <location>
        <begin position="20"/>
        <end position="239"/>
    </location>
</feature>
<feature type="transmembrane region" description="Helical" evidence="6">
    <location>
        <begin position="342"/>
        <end position="365"/>
    </location>
</feature>
<feature type="domain" description="ABC3 transporter permease C-terminal" evidence="7">
    <location>
        <begin position="293"/>
        <end position="408"/>
    </location>
</feature>
<keyword evidence="5 6" id="KW-0472">Membrane</keyword>
<keyword evidence="2" id="KW-1003">Cell membrane</keyword>
<keyword evidence="3 6" id="KW-0812">Transmembrane</keyword>
<evidence type="ECO:0000256" key="6">
    <source>
        <dbReference type="SAM" id="Phobius"/>
    </source>
</evidence>
<evidence type="ECO:0000313" key="10">
    <source>
        <dbReference type="Proteomes" id="UP000253919"/>
    </source>
</evidence>
<feature type="transmembrane region" description="Helical" evidence="6">
    <location>
        <begin position="287"/>
        <end position="307"/>
    </location>
</feature>
<dbReference type="OrthoDB" id="8740261at2"/>
<comment type="subcellular location">
    <subcellularLocation>
        <location evidence="1">Cell membrane</location>
        <topology evidence="1">Multi-pass membrane protein</topology>
    </subcellularLocation>
</comment>
<dbReference type="InterPro" id="IPR050250">
    <property type="entry name" value="Macrolide_Exporter_MacB"/>
</dbReference>
<organism evidence="9 10">
    <name type="scientific">Adhaeribacter pallidiroseus</name>
    <dbReference type="NCBI Taxonomy" id="2072847"/>
    <lineage>
        <taxon>Bacteria</taxon>
        <taxon>Pseudomonadati</taxon>
        <taxon>Bacteroidota</taxon>
        <taxon>Cytophagia</taxon>
        <taxon>Cytophagales</taxon>
        <taxon>Hymenobacteraceae</taxon>
        <taxon>Adhaeribacter</taxon>
    </lineage>
</organism>
<evidence type="ECO:0000259" key="7">
    <source>
        <dbReference type="Pfam" id="PF02687"/>
    </source>
</evidence>
<keyword evidence="9" id="KW-0067">ATP-binding</keyword>
<gene>
    <name evidence="9" type="ORF">AHMF7616_05129</name>
</gene>
<evidence type="ECO:0000313" key="9">
    <source>
        <dbReference type="EMBL" id="RDC66498.1"/>
    </source>
</evidence>
<dbReference type="PANTHER" id="PTHR30572">
    <property type="entry name" value="MEMBRANE COMPONENT OF TRANSPORTER-RELATED"/>
    <property type="match status" value="1"/>
</dbReference>
<dbReference type="EMBL" id="QASA01000001">
    <property type="protein sequence ID" value="RDC66498.1"/>
    <property type="molecule type" value="Genomic_DNA"/>
</dbReference>
<comment type="caution">
    <text evidence="9">The sequence shown here is derived from an EMBL/GenBank/DDBJ whole genome shotgun (WGS) entry which is preliminary data.</text>
</comment>
<dbReference type="InterPro" id="IPR003838">
    <property type="entry name" value="ABC3_permease_C"/>
</dbReference>
<evidence type="ECO:0000256" key="3">
    <source>
        <dbReference type="ARBA" id="ARBA00022692"/>
    </source>
</evidence>
<evidence type="ECO:0000256" key="2">
    <source>
        <dbReference type="ARBA" id="ARBA00022475"/>
    </source>
</evidence>
<dbReference type="Pfam" id="PF12704">
    <property type="entry name" value="MacB_PCD"/>
    <property type="match status" value="1"/>
</dbReference>
<evidence type="ECO:0000259" key="8">
    <source>
        <dbReference type="Pfam" id="PF12704"/>
    </source>
</evidence>
<evidence type="ECO:0000256" key="4">
    <source>
        <dbReference type="ARBA" id="ARBA00022989"/>
    </source>
</evidence>
<sequence length="418" mass="46753">MLKNYLKIAWKVLLRRKFFTFISLFGISFTLMILMVATAMVDHLTGSHTPETRMDRTLFINFNKMTNEAKGSMMNSVPSYYYLQRYVMPMKTPEKVAIGSTFKGVNSYVNNKRLSLDLKYTDANFWEILEFNFLEGKAFNQQNLKNADKLAVITDYTRDQYFGVDVPAVGKYIVVDGVRYQVCGVVEDVPISRFNSYANVWVPLSTSHINKGDISLFGEHMAIILARKSSDIPKIQAEYQHIVKQIKVPDPQNFDRFGSYAEGILEGVVVRQLFGSRYGDDSGMGKFVAVVSLIVLLFMLMPTINLVNINVSRILERSSEIGVRKAFGASSRMLIGQFLVENIFLTLLGGLLGFLLSAVALQLISSSGIIPYAQLTLNWRVFAVGIGLSLVFGLLSGVIPAYKMSKLQAVEALKGGQL</sequence>
<dbReference type="Pfam" id="PF02687">
    <property type="entry name" value="FtsX"/>
    <property type="match status" value="1"/>
</dbReference>
<dbReference type="GO" id="GO:0005886">
    <property type="term" value="C:plasma membrane"/>
    <property type="evidence" value="ECO:0007669"/>
    <property type="project" value="UniProtKB-SubCell"/>
</dbReference>
<dbReference type="PANTHER" id="PTHR30572:SF18">
    <property type="entry name" value="ABC-TYPE MACROLIDE FAMILY EXPORT SYSTEM PERMEASE COMPONENT 2"/>
    <property type="match status" value="1"/>
</dbReference>
<dbReference type="GO" id="GO:0005524">
    <property type="term" value="F:ATP binding"/>
    <property type="evidence" value="ECO:0007669"/>
    <property type="project" value="UniProtKB-KW"/>
</dbReference>
<accession>A0A369QWG6</accession>
<keyword evidence="9" id="KW-0547">Nucleotide-binding</keyword>
<keyword evidence="4 6" id="KW-1133">Transmembrane helix</keyword>
<name>A0A369QWG6_9BACT</name>